<sequence length="181" mass="20598">MNKSSLFKELFTNIKTTGAITFSSKSLVNKMLSFANFRGAKTIVELGGGDGSITKGIIDRMDDDATLLVFEISENFCKNLKKQFRGENVKIICDSAENMDKYLEGRTIDLILSSLPFSLIPKETRSMIYKKSSQFLKPHGFFIQICYSYLLRFQFASYFRSIRTAFTLKNFPPAFIIICNV</sequence>
<evidence type="ECO:0000313" key="3">
    <source>
        <dbReference type="Proteomes" id="UP001595818"/>
    </source>
</evidence>
<name>A0ABV9T5B1_9BACT</name>
<dbReference type="CDD" id="cd02440">
    <property type="entry name" value="AdoMet_MTases"/>
    <property type="match status" value="1"/>
</dbReference>
<dbReference type="GO" id="GO:0032259">
    <property type="term" value="P:methylation"/>
    <property type="evidence" value="ECO:0007669"/>
    <property type="project" value="UniProtKB-KW"/>
</dbReference>
<accession>A0ABV9T5B1</accession>
<dbReference type="Proteomes" id="UP001595818">
    <property type="component" value="Unassembled WGS sequence"/>
</dbReference>
<dbReference type="GO" id="GO:0008168">
    <property type="term" value="F:methyltransferase activity"/>
    <property type="evidence" value="ECO:0007669"/>
    <property type="project" value="UniProtKB-KW"/>
</dbReference>
<evidence type="ECO:0000313" key="2">
    <source>
        <dbReference type="EMBL" id="MFC4873948.1"/>
    </source>
</evidence>
<comment type="caution">
    <text evidence="2">The sequence shown here is derived from an EMBL/GenBank/DDBJ whole genome shotgun (WGS) entry which is preliminary data.</text>
</comment>
<dbReference type="InterPro" id="IPR029063">
    <property type="entry name" value="SAM-dependent_MTases_sf"/>
</dbReference>
<proteinExistence type="predicted"/>
<keyword evidence="2" id="KW-0808">Transferase</keyword>
<dbReference type="RefSeq" id="WP_377067318.1">
    <property type="nucleotide sequence ID" value="NZ_JBHSJJ010000014.1"/>
</dbReference>
<gene>
    <name evidence="2" type="ORF">ACFPFU_19745</name>
</gene>
<dbReference type="SUPFAM" id="SSF53335">
    <property type="entry name" value="S-adenosyl-L-methionine-dependent methyltransferases"/>
    <property type="match status" value="1"/>
</dbReference>
<dbReference type="Pfam" id="PF13649">
    <property type="entry name" value="Methyltransf_25"/>
    <property type="match status" value="1"/>
</dbReference>
<dbReference type="InterPro" id="IPR041698">
    <property type="entry name" value="Methyltransf_25"/>
</dbReference>
<dbReference type="EMBL" id="JBHSJJ010000014">
    <property type="protein sequence ID" value="MFC4873948.1"/>
    <property type="molecule type" value="Genomic_DNA"/>
</dbReference>
<reference evidence="3" key="1">
    <citation type="journal article" date="2019" name="Int. J. Syst. Evol. Microbiol.">
        <title>The Global Catalogue of Microorganisms (GCM) 10K type strain sequencing project: providing services to taxonomists for standard genome sequencing and annotation.</title>
        <authorList>
            <consortium name="The Broad Institute Genomics Platform"/>
            <consortium name="The Broad Institute Genome Sequencing Center for Infectious Disease"/>
            <person name="Wu L."/>
            <person name="Ma J."/>
        </authorList>
    </citation>
    <scope>NUCLEOTIDE SEQUENCE [LARGE SCALE GENOMIC DNA]</scope>
    <source>
        <strain evidence="3">CGMCC 4.7466</strain>
    </source>
</reference>
<keyword evidence="3" id="KW-1185">Reference proteome</keyword>
<keyword evidence="2" id="KW-0489">Methyltransferase</keyword>
<protein>
    <submittedName>
        <fullName evidence="2">Class I SAM-dependent methyltransferase</fullName>
    </submittedName>
</protein>
<evidence type="ECO:0000259" key="1">
    <source>
        <dbReference type="Pfam" id="PF13649"/>
    </source>
</evidence>
<organism evidence="2 3">
    <name type="scientific">Negadavirga shengliensis</name>
    <dbReference type="NCBI Taxonomy" id="1389218"/>
    <lineage>
        <taxon>Bacteria</taxon>
        <taxon>Pseudomonadati</taxon>
        <taxon>Bacteroidota</taxon>
        <taxon>Cytophagia</taxon>
        <taxon>Cytophagales</taxon>
        <taxon>Cyclobacteriaceae</taxon>
        <taxon>Negadavirga</taxon>
    </lineage>
</organism>
<dbReference type="Gene3D" id="3.40.50.150">
    <property type="entry name" value="Vaccinia Virus protein VP39"/>
    <property type="match status" value="1"/>
</dbReference>
<feature type="domain" description="Methyltransferase" evidence="1">
    <location>
        <begin position="43"/>
        <end position="140"/>
    </location>
</feature>